<evidence type="ECO:0000313" key="3">
    <source>
        <dbReference type="EMBL" id="CCM02096.1"/>
    </source>
</evidence>
<dbReference type="STRING" id="599839.J4IA10"/>
<feature type="compositionally biased region" description="Polar residues" evidence="2">
    <location>
        <begin position="223"/>
        <end position="239"/>
    </location>
</feature>
<keyword evidence="4" id="KW-1185">Reference proteome</keyword>
<name>J4IA10_9APHY</name>
<proteinExistence type="predicted"/>
<organism evidence="3 4">
    <name type="scientific">Fibroporia radiculosa</name>
    <dbReference type="NCBI Taxonomy" id="599839"/>
    <lineage>
        <taxon>Eukaryota</taxon>
        <taxon>Fungi</taxon>
        <taxon>Dikarya</taxon>
        <taxon>Basidiomycota</taxon>
        <taxon>Agaricomycotina</taxon>
        <taxon>Agaricomycetes</taxon>
        <taxon>Polyporales</taxon>
        <taxon>Fibroporiaceae</taxon>
        <taxon>Fibroporia</taxon>
    </lineage>
</organism>
<feature type="compositionally biased region" description="Polar residues" evidence="2">
    <location>
        <begin position="253"/>
        <end position="262"/>
    </location>
</feature>
<dbReference type="AlphaFoldDB" id="J4IA10"/>
<feature type="compositionally biased region" description="Low complexity" evidence="2">
    <location>
        <begin position="332"/>
        <end position="343"/>
    </location>
</feature>
<dbReference type="InParanoid" id="J4IA10"/>
<evidence type="ECO:0000256" key="1">
    <source>
        <dbReference type="SAM" id="Coils"/>
    </source>
</evidence>
<dbReference type="HOGENOM" id="CLU_051880_0_0_1"/>
<dbReference type="GeneID" id="24097007"/>
<gene>
    <name evidence="3" type="ORF">FIBRA_04173</name>
</gene>
<feature type="region of interest" description="Disordered" evidence="2">
    <location>
        <begin position="223"/>
        <end position="363"/>
    </location>
</feature>
<accession>J4IA10</accession>
<dbReference type="EMBL" id="HE797062">
    <property type="protein sequence ID" value="CCM02096.1"/>
    <property type="molecule type" value="Genomic_DNA"/>
</dbReference>
<evidence type="ECO:0000313" key="4">
    <source>
        <dbReference type="Proteomes" id="UP000006352"/>
    </source>
</evidence>
<keyword evidence="1" id="KW-0175">Coiled coil</keyword>
<dbReference type="Proteomes" id="UP000006352">
    <property type="component" value="Unassembled WGS sequence"/>
</dbReference>
<sequence>MAALVRHYKNKYARQRELLDRLKNEYRIQKANLQNLQSENNQLRQDLGYGQTTPSEIPDRNGKRRMLDGHRHSNGTLTSSSPRTVVTPIGPNRLTLPPDHQQPTFASNHASHRHGDDYAPMRTIREKVDIENGPPQRDRPGSSRFAQEYAYIPPPSTQSHVVPQLALSHAQAAPARHALARQALVQGGSSLRAQMTMPPPPHPTDRISQTQNFNSQTTISAAGDYNNLQHRGQGATSRSEMPPPPTPRAQANGVHQRSSFQPTGMPRPVASTPSSSRRFVPPRAGTSTSGNGHLQQEDLLPGRPPLPTQSADPSRFLGPESGRAFSVQHHTSSAGSRAPSSARHGTASLAVSGGQRMSFVPGS</sequence>
<dbReference type="RefSeq" id="XP_012181379.1">
    <property type="nucleotide sequence ID" value="XM_012325989.1"/>
</dbReference>
<protein>
    <submittedName>
        <fullName evidence="3">Uncharacterized protein</fullName>
    </submittedName>
</protein>
<evidence type="ECO:0000256" key="2">
    <source>
        <dbReference type="SAM" id="MobiDB-lite"/>
    </source>
</evidence>
<reference evidence="3 4" key="1">
    <citation type="journal article" date="2012" name="Appl. Environ. Microbiol.">
        <title>Short-read sequencing for genomic analysis of the brown rot fungus Fibroporia radiculosa.</title>
        <authorList>
            <person name="Tang J.D."/>
            <person name="Perkins A.D."/>
            <person name="Sonstegard T.S."/>
            <person name="Schroeder S.G."/>
            <person name="Burgess S.C."/>
            <person name="Diehl S.V."/>
        </authorList>
    </citation>
    <scope>NUCLEOTIDE SEQUENCE [LARGE SCALE GENOMIC DNA]</scope>
    <source>
        <strain evidence="3 4">TFFH 294</strain>
    </source>
</reference>
<dbReference type="OrthoDB" id="2535391at2759"/>
<feature type="compositionally biased region" description="Polar residues" evidence="2">
    <location>
        <begin position="285"/>
        <end position="294"/>
    </location>
</feature>
<feature type="coiled-coil region" evidence="1">
    <location>
        <begin position="5"/>
        <end position="46"/>
    </location>
</feature>